<dbReference type="KEGG" id="mno:Mnod_6134"/>
<evidence type="ECO:0000313" key="1">
    <source>
        <dbReference type="EMBL" id="ACL60954.1"/>
    </source>
</evidence>
<reference evidence="1 2" key="1">
    <citation type="submission" date="2009-01" db="EMBL/GenBank/DDBJ databases">
        <title>Complete sequence of chromosome of Methylobacterium nodulans ORS 2060.</title>
        <authorList>
            <consortium name="US DOE Joint Genome Institute"/>
            <person name="Lucas S."/>
            <person name="Copeland A."/>
            <person name="Lapidus A."/>
            <person name="Glavina del Rio T."/>
            <person name="Dalin E."/>
            <person name="Tice H."/>
            <person name="Bruce D."/>
            <person name="Goodwin L."/>
            <person name="Pitluck S."/>
            <person name="Sims D."/>
            <person name="Brettin T."/>
            <person name="Detter J.C."/>
            <person name="Han C."/>
            <person name="Larimer F."/>
            <person name="Land M."/>
            <person name="Hauser L."/>
            <person name="Kyrpides N."/>
            <person name="Ivanova N."/>
            <person name="Marx C.J."/>
            <person name="Richardson P."/>
        </authorList>
    </citation>
    <scope>NUCLEOTIDE SEQUENCE [LARGE SCALE GENOMIC DNA]</scope>
    <source>
        <strain evidence="2">LMG 21967 / CNCM I-2342 / ORS 2060</strain>
    </source>
</reference>
<dbReference type="STRING" id="460265.Mnod_6134"/>
<name>B8IVA3_METNO</name>
<protein>
    <submittedName>
        <fullName evidence="1">Uncharacterized protein</fullName>
    </submittedName>
</protein>
<dbReference type="Proteomes" id="UP000008207">
    <property type="component" value="Chromosome"/>
</dbReference>
<proteinExistence type="predicted"/>
<dbReference type="EMBL" id="CP001349">
    <property type="protein sequence ID" value="ACL60954.1"/>
    <property type="molecule type" value="Genomic_DNA"/>
</dbReference>
<sequence length="35" mass="3808">MILDGKVHGLYERNLVENAAWSAPGAGRGRQLKVT</sequence>
<organism evidence="1 2">
    <name type="scientific">Methylobacterium nodulans (strain LMG 21967 / CNCM I-2342 / ORS 2060)</name>
    <dbReference type="NCBI Taxonomy" id="460265"/>
    <lineage>
        <taxon>Bacteria</taxon>
        <taxon>Pseudomonadati</taxon>
        <taxon>Pseudomonadota</taxon>
        <taxon>Alphaproteobacteria</taxon>
        <taxon>Hyphomicrobiales</taxon>
        <taxon>Methylobacteriaceae</taxon>
        <taxon>Methylobacterium</taxon>
    </lineage>
</organism>
<evidence type="ECO:0000313" key="2">
    <source>
        <dbReference type="Proteomes" id="UP000008207"/>
    </source>
</evidence>
<gene>
    <name evidence="1" type="ordered locus">Mnod_6134</name>
</gene>
<keyword evidence="2" id="KW-1185">Reference proteome</keyword>
<dbReference type="HOGENOM" id="CLU_3365863_0_0_5"/>
<accession>B8IVA3</accession>
<dbReference type="AlphaFoldDB" id="B8IVA3"/>